<keyword evidence="2" id="KW-1185">Reference proteome</keyword>
<evidence type="ECO:0000313" key="2">
    <source>
        <dbReference type="Proteomes" id="UP000246464"/>
    </source>
</evidence>
<gene>
    <name evidence="1" type="ORF">SMAX5B_004467</name>
</gene>
<dbReference type="STRING" id="52904.ENSSMAP00000028738"/>
<organism evidence="1 2">
    <name type="scientific">Scophthalmus maximus</name>
    <name type="common">Turbot</name>
    <name type="synonym">Psetta maxima</name>
    <dbReference type="NCBI Taxonomy" id="52904"/>
    <lineage>
        <taxon>Eukaryota</taxon>
        <taxon>Metazoa</taxon>
        <taxon>Chordata</taxon>
        <taxon>Craniata</taxon>
        <taxon>Vertebrata</taxon>
        <taxon>Euteleostomi</taxon>
        <taxon>Actinopterygii</taxon>
        <taxon>Neopterygii</taxon>
        <taxon>Teleostei</taxon>
        <taxon>Neoteleostei</taxon>
        <taxon>Acanthomorphata</taxon>
        <taxon>Carangaria</taxon>
        <taxon>Pleuronectiformes</taxon>
        <taxon>Pleuronectoidei</taxon>
        <taxon>Scophthalmidae</taxon>
        <taxon>Scophthalmus</taxon>
    </lineage>
</organism>
<dbReference type="Proteomes" id="UP000246464">
    <property type="component" value="Chromosome 2"/>
</dbReference>
<accession>A0A2U9B049</accession>
<protein>
    <submittedName>
        <fullName evidence="1">Putative nephronectin-like</fullName>
    </submittedName>
</protein>
<proteinExistence type="predicted"/>
<reference evidence="1 2" key="1">
    <citation type="submission" date="2017-12" db="EMBL/GenBank/DDBJ databases">
        <title>Integrating genomic resources of turbot (Scophthalmus maximus) in depth evaluation of genetic and physical mapping variation across individuals.</title>
        <authorList>
            <person name="Martinez P."/>
        </authorList>
    </citation>
    <scope>NUCLEOTIDE SEQUENCE [LARGE SCALE GENOMIC DNA]</scope>
</reference>
<dbReference type="AlphaFoldDB" id="A0A2U9B049"/>
<sequence length="63" mass="7623">MWKKKKRSIRPSEPVRVETCGNRRREEGLCRYGNSVECCWGWRPMDRGRCQREDASITRYRTT</sequence>
<dbReference type="EMBL" id="CP026244">
    <property type="protein sequence ID" value="AWO97319.1"/>
    <property type="molecule type" value="Genomic_DNA"/>
</dbReference>
<evidence type="ECO:0000313" key="1">
    <source>
        <dbReference type="EMBL" id="AWO97319.1"/>
    </source>
</evidence>
<name>A0A2U9B049_SCOMX</name>